<dbReference type="Proteomes" id="UP000887159">
    <property type="component" value="Unassembled WGS sequence"/>
</dbReference>
<sequence>MWYMNFNGFGATVIFSINVHHDAVFICYRQNPNNARSVALAQRAISPRLIEDETFNDRDIINNSIDYKDEREEPDSLRADKIYARIQFCNKLEKHFLKVDINFERSLKFQKELQSCISGYRNVYKQLAN</sequence>
<comment type="caution">
    <text evidence="1">The sequence shown here is derived from an EMBL/GenBank/DDBJ whole genome shotgun (WGS) entry which is preliminary data.</text>
</comment>
<dbReference type="AlphaFoldDB" id="A0A8X6S0Y3"/>
<accession>A0A8X6S0Y3</accession>
<proteinExistence type="predicted"/>
<organism evidence="1 2">
    <name type="scientific">Trichonephila clavipes</name>
    <name type="common">Golden silk orbweaver</name>
    <name type="synonym">Nephila clavipes</name>
    <dbReference type="NCBI Taxonomy" id="2585209"/>
    <lineage>
        <taxon>Eukaryota</taxon>
        <taxon>Metazoa</taxon>
        <taxon>Ecdysozoa</taxon>
        <taxon>Arthropoda</taxon>
        <taxon>Chelicerata</taxon>
        <taxon>Arachnida</taxon>
        <taxon>Araneae</taxon>
        <taxon>Araneomorphae</taxon>
        <taxon>Entelegynae</taxon>
        <taxon>Araneoidea</taxon>
        <taxon>Nephilidae</taxon>
        <taxon>Trichonephila</taxon>
    </lineage>
</organism>
<gene>
    <name evidence="1" type="primary">NCL1_44931</name>
    <name evidence="1" type="ORF">TNCV_3506531</name>
</gene>
<evidence type="ECO:0000313" key="1">
    <source>
        <dbReference type="EMBL" id="GFY02773.1"/>
    </source>
</evidence>
<dbReference type="EMBL" id="BMAU01021233">
    <property type="protein sequence ID" value="GFY02773.1"/>
    <property type="molecule type" value="Genomic_DNA"/>
</dbReference>
<protein>
    <submittedName>
        <fullName evidence="1">Uncharacterized protein</fullName>
    </submittedName>
</protein>
<keyword evidence="2" id="KW-1185">Reference proteome</keyword>
<reference evidence="1" key="1">
    <citation type="submission" date="2020-08" db="EMBL/GenBank/DDBJ databases">
        <title>Multicomponent nature underlies the extraordinary mechanical properties of spider dragline silk.</title>
        <authorList>
            <person name="Kono N."/>
            <person name="Nakamura H."/>
            <person name="Mori M."/>
            <person name="Yoshida Y."/>
            <person name="Ohtoshi R."/>
            <person name="Malay A.D."/>
            <person name="Moran D.A.P."/>
            <person name="Tomita M."/>
            <person name="Numata K."/>
            <person name="Arakawa K."/>
        </authorList>
    </citation>
    <scope>NUCLEOTIDE SEQUENCE</scope>
</reference>
<evidence type="ECO:0000313" key="2">
    <source>
        <dbReference type="Proteomes" id="UP000887159"/>
    </source>
</evidence>
<name>A0A8X6S0Y3_TRICX</name>